<keyword evidence="2 5" id="KW-0812">Transmembrane</keyword>
<feature type="transmembrane region" description="Helical" evidence="5">
    <location>
        <begin position="39"/>
        <end position="65"/>
    </location>
</feature>
<comment type="subcellular location">
    <subcellularLocation>
        <location evidence="1">Membrane</location>
        <topology evidence="1">Multi-pass membrane protein</topology>
    </subcellularLocation>
</comment>
<dbReference type="EMBL" id="VGIR01000007">
    <property type="protein sequence ID" value="MBM3330613.1"/>
    <property type="molecule type" value="Genomic_DNA"/>
</dbReference>
<evidence type="ECO:0000256" key="1">
    <source>
        <dbReference type="ARBA" id="ARBA00004141"/>
    </source>
</evidence>
<gene>
    <name evidence="7" type="ORF">FJY68_02020</name>
</gene>
<evidence type="ECO:0000259" key="6">
    <source>
        <dbReference type="Pfam" id="PF01957"/>
    </source>
</evidence>
<accession>A0A938BT57</accession>
<dbReference type="AlphaFoldDB" id="A0A938BT57"/>
<evidence type="ECO:0000313" key="7">
    <source>
        <dbReference type="EMBL" id="MBM3330613.1"/>
    </source>
</evidence>
<evidence type="ECO:0000313" key="8">
    <source>
        <dbReference type="Proteomes" id="UP000779900"/>
    </source>
</evidence>
<keyword evidence="3 5" id="KW-1133">Transmembrane helix</keyword>
<feature type="transmembrane region" description="Helical" evidence="5">
    <location>
        <begin position="7"/>
        <end position="33"/>
    </location>
</feature>
<dbReference type="InterPro" id="IPR002810">
    <property type="entry name" value="NfeD-like_C"/>
</dbReference>
<reference evidence="7" key="1">
    <citation type="submission" date="2019-03" db="EMBL/GenBank/DDBJ databases">
        <title>Lake Tanganyika Metagenome-Assembled Genomes (MAGs).</title>
        <authorList>
            <person name="Tran P."/>
        </authorList>
    </citation>
    <scope>NUCLEOTIDE SEQUENCE</scope>
    <source>
        <strain evidence="7">K_DeepCast_150m_m2_040</strain>
    </source>
</reference>
<dbReference type="Gene3D" id="2.40.50.140">
    <property type="entry name" value="Nucleic acid-binding proteins"/>
    <property type="match status" value="1"/>
</dbReference>
<dbReference type="Pfam" id="PF01957">
    <property type="entry name" value="NfeD"/>
    <property type="match status" value="1"/>
</dbReference>
<evidence type="ECO:0000256" key="2">
    <source>
        <dbReference type="ARBA" id="ARBA00022692"/>
    </source>
</evidence>
<evidence type="ECO:0000256" key="5">
    <source>
        <dbReference type="SAM" id="Phobius"/>
    </source>
</evidence>
<dbReference type="InterPro" id="IPR012340">
    <property type="entry name" value="NA-bd_OB-fold"/>
</dbReference>
<organism evidence="7 8">
    <name type="scientific">candidate division WOR-3 bacterium</name>
    <dbReference type="NCBI Taxonomy" id="2052148"/>
    <lineage>
        <taxon>Bacteria</taxon>
        <taxon>Bacteria division WOR-3</taxon>
    </lineage>
</organism>
<dbReference type="PANTHER" id="PTHR33507">
    <property type="entry name" value="INNER MEMBRANE PROTEIN YBBJ"/>
    <property type="match status" value="1"/>
</dbReference>
<protein>
    <submittedName>
        <fullName evidence="7">NfeD family protein</fullName>
    </submittedName>
</protein>
<dbReference type="GO" id="GO:0005886">
    <property type="term" value="C:plasma membrane"/>
    <property type="evidence" value="ECO:0007669"/>
    <property type="project" value="TreeGrafter"/>
</dbReference>
<comment type="caution">
    <text evidence="7">The sequence shown here is derived from an EMBL/GenBank/DDBJ whole genome shotgun (WGS) entry which is preliminary data.</text>
</comment>
<name>A0A938BT57_UNCW3</name>
<proteinExistence type="predicted"/>
<evidence type="ECO:0000256" key="3">
    <source>
        <dbReference type="ARBA" id="ARBA00022989"/>
    </source>
</evidence>
<keyword evidence="4 5" id="KW-0472">Membrane</keyword>
<dbReference type="SUPFAM" id="SSF141322">
    <property type="entry name" value="NfeD domain-like"/>
    <property type="match status" value="1"/>
</dbReference>
<sequence>MFQLTPAVWIIAGLILAALEMVVPGFVIIWFGVAGVITGILAIFVYNSYIQFGVFVVLSSLMVVFSQRIARRITHAEPEPVGANRWVGMGGRVIADIRPPELGRVKVRGEEWRATAQCELPTGATVRVVAVDGTHLVVEPEKEGSC</sequence>
<dbReference type="PANTHER" id="PTHR33507:SF3">
    <property type="entry name" value="INNER MEMBRANE PROTEIN YBBJ"/>
    <property type="match status" value="1"/>
</dbReference>
<dbReference type="InterPro" id="IPR052165">
    <property type="entry name" value="Membrane_assoc_protease"/>
</dbReference>
<dbReference type="Proteomes" id="UP000779900">
    <property type="component" value="Unassembled WGS sequence"/>
</dbReference>
<feature type="domain" description="NfeD-like C-terminal" evidence="6">
    <location>
        <begin position="84"/>
        <end position="140"/>
    </location>
</feature>
<evidence type="ECO:0000256" key="4">
    <source>
        <dbReference type="ARBA" id="ARBA00023136"/>
    </source>
</evidence>